<gene>
    <name evidence="1" type="ORF">MRB53_028951</name>
</gene>
<keyword evidence="2" id="KW-1185">Reference proteome</keyword>
<name>A0ACC2KHC1_PERAE</name>
<reference evidence="1 2" key="1">
    <citation type="journal article" date="2022" name="Hortic Res">
        <title>A haplotype resolved chromosomal level avocado genome allows analysis of novel avocado genes.</title>
        <authorList>
            <person name="Nath O."/>
            <person name="Fletcher S.J."/>
            <person name="Hayward A."/>
            <person name="Shaw L.M."/>
            <person name="Masouleh A.K."/>
            <person name="Furtado A."/>
            <person name="Henry R.J."/>
            <person name="Mitter N."/>
        </authorList>
    </citation>
    <scope>NUCLEOTIDE SEQUENCE [LARGE SCALE GENOMIC DNA]</scope>
    <source>
        <strain evidence="2">cv. Hass</strain>
    </source>
</reference>
<dbReference type="Proteomes" id="UP001234297">
    <property type="component" value="Chromosome 9"/>
</dbReference>
<evidence type="ECO:0000313" key="2">
    <source>
        <dbReference type="Proteomes" id="UP001234297"/>
    </source>
</evidence>
<proteinExistence type="predicted"/>
<accession>A0ACC2KHC1</accession>
<comment type="caution">
    <text evidence="1">The sequence shown here is derived from an EMBL/GenBank/DDBJ whole genome shotgun (WGS) entry which is preliminary data.</text>
</comment>
<protein>
    <submittedName>
        <fullName evidence="1">Uncharacterized protein</fullName>
    </submittedName>
</protein>
<evidence type="ECO:0000313" key="1">
    <source>
        <dbReference type="EMBL" id="KAJ8620422.1"/>
    </source>
</evidence>
<organism evidence="1 2">
    <name type="scientific">Persea americana</name>
    <name type="common">Avocado</name>
    <dbReference type="NCBI Taxonomy" id="3435"/>
    <lineage>
        <taxon>Eukaryota</taxon>
        <taxon>Viridiplantae</taxon>
        <taxon>Streptophyta</taxon>
        <taxon>Embryophyta</taxon>
        <taxon>Tracheophyta</taxon>
        <taxon>Spermatophyta</taxon>
        <taxon>Magnoliopsida</taxon>
        <taxon>Magnoliidae</taxon>
        <taxon>Laurales</taxon>
        <taxon>Lauraceae</taxon>
        <taxon>Persea</taxon>
    </lineage>
</organism>
<dbReference type="EMBL" id="CM056817">
    <property type="protein sequence ID" value="KAJ8620422.1"/>
    <property type="molecule type" value="Genomic_DNA"/>
</dbReference>
<sequence length="611" mass="64896">MATGVACGVFIFLSILTIRCSGTLVGFSYDARRNSVTSSPIKTISFLRENNISPSQIRVFVGDNRAFDSLSKIGSPVDIYMDGTRVENPRKPKAWAFSWLRTHIIPFLPHINISSIIVSSTSVAHNQLPLLLPTLNSIHLALKSADVDSQVKVSIEFPLSLLENSDENCMNYLEKVVGFIRKIKSYIVVETIMDGELSLGDQFVKLMMKKAFSAATILHYKDIPIVLNVKSSAVPSAIEVAEFTEKMVKSIGNHAQIIDRFCGLFAEISPMEENDENETNREQEQIFPASHRELLNTERSILATKTTLHDSITPPTTFLPTTPITNPVTAPVTVPSTNPTPTIVTVPSTNPVTVQPMNPVTSPISDPATTPVTVPVSTPVITVPSTNPVTPPAAVPITNPVTAPVIPTTPPVTNPVTTYPISPPGGTPTTTPSTTPVIIPIPPPATSSPVVSGQSWCVAKSGTVDAALQAALDYACGIGGADCSTIQQTGSCYNPNTLQDHASYAFNSYYQKNPVPSSCDFGGTAMIVNTNPSSGSCIYQSSSSTSAASSSSSSSSSILNTDNSTGTTAIFSPPSLGSTSGSVPNLVDLQLPLTMVSSTLSLILGKHLLHW</sequence>